<dbReference type="RefSeq" id="WP_183392639.1">
    <property type="nucleotide sequence ID" value="NZ_JACHVY010000004.1"/>
</dbReference>
<feature type="compositionally biased region" description="Pro residues" evidence="1">
    <location>
        <begin position="28"/>
        <end position="47"/>
    </location>
</feature>
<dbReference type="Proteomes" id="UP000533269">
    <property type="component" value="Unassembled WGS sequence"/>
</dbReference>
<dbReference type="PROSITE" id="PS51257">
    <property type="entry name" value="PROKAR_LIPOPROTEIN"/>
    <property type="match status" value="1"/>
</dbReference>
<evidence type="ECO:0000256" key="1">
    <source>
        <dbReference type="SAM" id="MobiDB-lite"/>
    </source>
</evidence>
<sequence>MSRAGAVLLVAVLGVGGTAGCTAAESVPPVPPPSAPTASPAPPPVPASAPGDLRVATVETREDGVGPGGAPVVRWSVDWELRWAAVPGAASYAVRYASAEGIPAGAAADETTAGTSLRVTAAAGTSSPQRHATERDAGLLLTSSQLLVSVGAVGADGSEGPATGWVPVGDVPADGRPVTTLPHEHAPGEHAH</sequence>
<proteinExistence type="predicted"/>
<keyword evidence="2" id="KW-0732">Signal</keyword>
<name>A0A7W4TQC2_KINRA</name>
<gene>
    <name evidence="3" type="ORF">FHR75_003846</name>
</gene>
<evidence type="ECO:0008006" key="5">
    <source>
        <dbReference type="Google" id="ProtNLM"/>
    </source>
</evidence>
<feature type="compositionally biased region" description="Basic and acidic residues" evidence="1">
    <location>
        <begin position="182"/>
        <end position="192"/>
    </location>
</feature>
<protein>
    <recommendedName>
        <fullName evidence="5">Fibronectin type-III domain-containing protein</fullName>
    </recommendedName>
</protein>
<evidence type="ECO:0000313" key="3">
    <source>
        <dbReference type="EMBL" id="MBB2903010.1"/>
    </source>
</evidence>
<reference evidence="3 4" key="1">
    <citation type="submission" date="2020-08" db="EMBL/GenBank/DDBJ databases">
        <title>The Agave Microbiome: Exploring the role of microbial communities in plant adaptations to desert environments.</title>
        <authorList>
            <person name="Partida-Martinez L.P."/>
        </authorList>
    </citation>
    <scope>NUCLEOTIDE SEQUENCE [LARGE SCALE GENOMIC DNA]</scope>
    <source>
        <strain evidence="3 4">AS2.23</strain>
    </source>
</reference>
<dbReference type="EMBL" id="JACHVY010000004">
    <property type="protein sequence ID" value="MBB2903010.1"/>
    <property type="molecule type" value="Genomic_DNA"/>
</dbReference>
<comment type="caution">
    <text evidence="3">The sequence shown here is derived from an EMBL/GenBank/DDBJ whole genome shotgun (WGS) entry which is preliminary data.</text>
</comment>
<feature type="region of interest" description="Disordered" evidence="1">
    <location>
        <begin position="23"/>
        <end position="49"/>
    </location>
</feature>
<feature type="region of interest" description="Disordered" evidence="1">
    <location>
        <begin position="173"/>
        <end position="192"/>
    </location>
</feature>
<accession>A0A7W4TQC2</accession>
<feature type="signal peptide" evidence="2">
    <location>
        <begin position="1"/>
        <end position="23"/>
    </location>
</feature>
<evidence type="ECO:0000313" key="4">
    <source>
        <dbReference type="Proteomes" id="UP000533269"/>
    </source>
</evidence>
<reference evidence="3 4" key="2">
    <citation type="submission" date="2020-08" db="EMBL/GenBank/DDBJ databases">
        <authorList>
            <person name="Partida-Martinez L."/>
            <person name="Huntemann M."/>
            <person name="Clum A."/>
            <person name="Wang J."/>
            <person name="Palaniappan K."/>
            <person name="Ritter S."/>
            <person name="Chen I.-M."/>
            <person name="Stamatis D."/>
            <person name="Reddy T."/>
            <person name="O'Malley R."/>
            <person name="Daum C."/>
            <person name="Shapiro N."/>
            <person name="Ivanova N."/>
            <person name="Kyrpides N."/>
            <person name="Woyke T."/>
        </authorList>
    </citation>
    <scope>NUCLEOTIDE SEQUENCE [LARGE SCALE GENOMIC DNA]</scope>
    <source>
        <strain evidence="3 4">AS2.23</strain>
    </source>
</reference>
<organism evidence="3 4">
    <name type="scientific">Kineococcus radiotolerans</name>
    <dbReference type="NCBI Taxonomy" id="131568"/>
    <lineage>
        <taxon>Bacteria</taxon>
        <taxon>Bacillati</taxon>
        <taxon>Actinomycetota</taxon>
        <taxon>Actinomycetes</taxon>
        <taxon>Kineosporiales</taxon>
        <taxon>Kineosporiaceae</taxon>
        <taxon>Kineococcus</taxon>
    </lineage>
</organism>
<dbReference type="AlphaFoldDB" id="A0A7W4TQC2"/>
<evidence type="ECO:0000256" key="2">
    <source>
        <dbReference type="SAM" id="SignalP"/>
    </source>
</evidence>
<feature type="chain" id="PRO_5031088499" description="Fibronectin type-III domain-containing protein" evidence="2">
    <location>
        <begin position="24"/>
        <end position="192"/>
    </location>
</feature>